<dbReference type="Pfam" id="PF00126">
    <property type="entry name" value="HTH_1"/>
    <property type="match status" value="1"/>
</dbReference>
<accession>A0A6M4A1Z7</accession>
<dbReference type="InterPro" id="IPR036388">
    <property type="entry name" value="WH-like_DNA-bd_sf"/>
</dbReference>
<dbReference type="PANTHER" id="PTHR30126:SF5">
    <property type="entry name" value="HTH-TYPE TRANSCRIPTIONAL ACTIVATOR CMPR"/>
    <property type="match status" value="1"/>
</dbReference>
<sequence length="455" mass="51491">MNILHLSFRLLQVYVQVVRLGNMSAAARALHLTQPTVSLQLKKLSEAVGEQLLDNRQGRMVTTHIGDELYRAACDVLGRFDDFNVFLQEARGGSCGHINIAIVTTAKYVLPPILGAFYRQFPQVGVTLNVGNRAHILERFDKQEDDLYLFSHPPSGPHVLATRILKNPLLLIAPVDHWAAKRKHLNFADLRHERFLIREPGSATRMMFESWLSSQGTDLSNTMQIESNEAIRLSVASGLGLSVISAHTLEQGREKLSILPVDGFPIESNWYLVTRKDRRLPHAAMQLVRFIAIPGHYVQLQHANKSPSVIKTLFGNGAMVEGWAVYSERMMLESGYGGNTPEMWLMYYKWNLRAVCNTILDYSVHVLGMSEAQAKDLLINQAFQTQAEADGKWQRVQFTSVQLTSYFSGYSEILAFREEQKKRLGAKFNLKQFHEEFLSYGSAPVGMIKRLMLKQ</sequence>
<comment type="similarity">
    <text evidence="1">Belongs to the LysR transcriptional regulatory family.</text>
</comment>
<dbReference type="Gene3D" id="1.10.10.10">
    <property type="entry name" value="Winged helix-like DNA-binding domain superfamily/Winged helix DNA-binding domain"/>
    <property type="match status" value="1"/>
</dbReference>
<gene>
    <name evidence="6" type="ORF">EJG51_004170</name>
</gene>
<evidence type="ECO:0000256" key="1">
    <source>
        <dbReference type="ARBA" id="ARBA00009437"/>
    </source>
</evidence>
<dbReference type="GO" id="GO:0000976">
    <property type="term" value="F:transcription cis-regulatory region binding"/>
    <property type="evidence" value="ECO:0007669"/>
    <property type="project" value="TreeGrafter"/>
</dbReference>
<dbReference type="PANTHER" id="PTHR30126">
    <property type="entry name" value="HTH-TYPE TRANSCRIPTIONAL REGULATOR"/>
    <property type="match status" value="1"/>
</dbReference>
<dbReference type="Proteomes" id="UP000274350">
    <property type="component" value="Chromosome"/>
</dbReference>
<proteinExistence type="inferred from homology"/>
<evidence type="ECO:0000256" key="3">
    <source>
        <dbReference type="ARBA" id="ARBA00023125"/>
    </source>
</evidence>
<keyword evidence="7" id="KW-1185">Reference proteome</keyword>
<evidence type="ECO:0000256" key="4">
    <source>
        <dbReference type="ARBA" id="ARBA00023163"/>
    </source>
</evidence>
<dbReference type="SUPFAM" id="SSF46785">
    <property type="entry name" value="Winged helix' DNA-binding domain"/>
    <property type="match status" value="1"/>
</dbReference>
<dbReference type="Gene3D" id="3.40.190.290">
    <property type="match status" value="1"/>
</dbReference>
<dbReference type="InterPro" id="IPR010281">
    <property type="entry name" value="DUF885"/>
</dbReference>
<evidence type="ECO:0000256" key="2">
    <source>
        <dbReference type="ARBA" id="ARBA00023015"/>
    </source>
</evidence>
<dbReference type="GO" id="GO:0003700">
    <property type="term" value="F:DNA-binding transcription factor activity"/>
    <property type="evidence" value="ECO:0007669"/>
    <property type="project" value="InterPro"/>
</dbReference>
<protein>
    <submittedName>
        <fullName evidence="6">DUF885 family protein</fullName>
    </submittedName>
</protein>
<dbReference type="PROSITE" id="PS50931">
    <property type="entry name" value="HTH_LYSR"/>
    <property type="match status" value="1"/>
</dbReference>
<dbReference type="PRINTS" id="PR00039">
    <property type="entry name" value="HTHLYSR"/>
</dbReference>
<dbReference type="SUPFAM" id="SSF53850">
    <property type="entry name" value="Periplasmic binding protein-like II"/>
    <property type="match status" value="1"/>
</dbReference>
<dbReference type="Pfam" id="PF03466">
    <property type="entry name" value="LysR_substrate"/>
    <property type="match status" value="1"/>
</dbReference>
<name>A0A6M4A1Z7_9BURK</name>
<organism evidence="6 7">
    <name type="scientific">Undibacterium piscinae</name>
    <dbReference type="NCBI Taxonomy" id="2495591"/>
    <lineage>
        <taxon>Bacteria</taxon>
        <taxon>Pseudomonadati</taxon>
        <taxon>Pseudomonadota</taxon>
        <taxon>Betaproteobacteria</taxon>
        <taxon>Burkholderiales</taxon>
        <taxon>Oxalobacteraceae</taxon>
        <taxon>Undibacterium</taxon>
    </lineage>
</organism>
<dbReference type="EMBL" id="CP051152">
    <property type="protein sequence ID" value="QJQ05184.1"/>
    <property type="molecule type" value="Genomic_DNA"/>
</dbReference>
<dbReference type="InterPro" id="IPR036390">
    <property type="entry name" value="WH_DNA-bd_sf"/>
</dbReference>
<evidence type="ECO:0000313" key="7">
    <source>
        <dbReference type="Proteomes" id="UP000274350"/>
    </source>
</evidence>
<evidence type="ECO:0000313" key="6">
    <source>
        <dbReference type="EMBL" id="QJQ05184.1"/>
    </source>
</evidence>
<keyword evidence="2" id="KW-0805">Transcription regulation</keyword>
<keyword evidence="3" id="KW-0238">DNA-binding</keyword>
<dbReference type="AlphaFoldDB" id="A0A6M4A1Z7"/>
<keyword evidence="4" id="KW-0804">Transcription</keyword>
<evidence type="ECO:0000259" key="5">
    <source>
        <dbReference type="PROSITE" id="PS50931"/>
    </source>
</evidence>
<dbReference type="Pfam" id="PF05960">
    <property type="entry name" value="DUF885"/>
    <property type="match status" value="1"/>
</dbReference>
<reference evidence="6 7" key="1">
    <citation type="journal article" date="2019" name="Int. J. Syst. Evol. Microbiol.">
        <title>Undibacterium piscinae sp. nov., isolated from Korean shiner intestine.</title>
        <authorList>
            <person name="Lee S.Y."/>
            <person name="Kang W."/>
            <person name="Kim P.S."/>
            <person name="Kim H.S."/>
            <person name="Sung H."/>
            <person name="Shin N.R."/>
            <person name="Whon T.W."/>
            <person name="Yun J.H."/>
            <person name="Lee J.Y."/>
            <person name="Lee J.Y."/>
            <person name="Jung M.J."/>
            <person name="Jeong Y.S."/>
            <person name="Tak E.J."/>
            <person name="Han J.E."/>
            <person name="Hyun D.W."/>
            <person name="Kang M.S."/>
            <person name="Lee K.E."/>
            <person name="Lee B.H."/>
            <person name="Bae J.W."/>
        </authorList>
    </citation>
    <scope>NUCLEOTIDE SEQUENCE [LARGE SCALE GENOMIC DNA]</scope>
    <source>
        <strain evidence="6 7">S11R28</strain>
    </source>
</reference>
<dbReference type="InterPro" id="IPR000847">
    <property type="entry name" value="LysR_HTH_N"/>
</dbReference>
<feature type="domain" description="HTH lysR-type" evidence="5">
    <location>
        <begin position="6"/>
        <end position="63"/>
    </location>
</feature>
<dbReference type="KEGG" id="upi:EJG51_004170"/>
<dbReference type="InterPro" id="IPR005119">
    <property type="entry name" value="LysR_subst-bd"/>
</dbReference>